<evidence type="ECO:0000313" key="2">
    <source>
        <dbReference type="Proteomes" id="UP000015620"/>
    </source>
</evidence>
<dbReference type="HOGENOM" id="CLU_3241013_0_0_12"/>
<reference evidence="1 2" key="1">
    <citation type="journal article" date="2013" name="PLoS ONE">
        <title>Genome-Wide Relatedness of Treponema pedis, from Gingiva and Necrotic Skin Lesions of Pigs, with the Human Oral Pathogen Treponema denticola.</title>
        <authorList>
            <person name="Svartstrom O."/>
            <person name="Mushtaq M."/>
            <person name="Pringle M."/>
            <person name="Segerman B."/>
        </authorList>
    </citation>
    <scope>NUCLEOTIDE SEQUENCE [LARGE SCALE GENOMIC DNA]</scope>
    <source>
        <strain evidence="1">T A4</strain>
    </source>
</reference>
<sequence length="43" mass="4874">MLKTLETPAKIKIIIANKNKRMPNFLSELKKINISPSINPNNP</sequence>
<protein>
    <submittedName>
        <fullName evidence="1">Uncharacterized protein</fullName>
    </submittedName>
</protein>
<name>S5ZX77_9SPIR</name>
<dbReference type="KEGG" id="tped:TPE_0092"/>
<keyword evidence="2" id="KW-1185">Reference proteome</keyword>
<gene>
    <name evidence="1" type="ORF">TPE_0092</name>
</gene>
<dbReference type="AlphaFoldDB" id="S5ZX77"/>
<dbReference type="EMBL" id="CP004120">
    <property type="protein sequence ID" value="AGT42593.1"/>
    <property type="molecule type" value="Genomic_DNA"/>
</dbReference>
<evidence type="ECO:0000313" key="1">
    <source>
        <dbReference type="EMBL" id="AGT42593.1"/>
    </source>
</evidence>
<accession>S5ZX77</accession>
<dbReference type="Proteomes" id="UP000015620">
    <property type="component" value="Chromosome"/>
</dbReference>
<organism evidence="1 2">
    <name type="scientific">Treponema pedis str. T A4</name>
    <dbReference type="NCBI Taxonomy" id="1291379"/>
    <lineage>
        <taxon>Bacteria</taxon>
        <taxon>Pseudomonadati</taxon>
        <taxon>Spirochaetota</taxon>
        <taxon>Spirochaetia</taxon>
        <taxon>Spirochaetales</taxon>
        <taxon>Treponemataceae</taxon>
        <taxon>Treponema</taxon>
    </lineage>
</organism>
<proteinExistence type="predicted"/>